<dbReference type="RefSeq" id="WP_135569559.1">
    <property type="nucleotide sequence ID" value="NZ_RQFN01000011.1"/>
</dbReference>
<evidence type="ECO:0000313" key="4">
    <source>
        <dbReference type="EMBL" id="TGL05760.1"/>
    </source>
</evidence>
<organism evidence="4 5">
    <name type="scientific">Leptospira montravelensis</name>
    <dbReference type="NCBI Taxonomy" id="2484961"/>
    <lineage>
        <taxon>Bacteria</taxon>
        <taxon>Pseudomonadati</taxon>
        <taxon>Spirochaetota</taxon>
        <taxon>Spirochaetia</taxon>
        <taxon>Leptospirales</taxon>
        <taxon>Leptospiraceae</taxon>
        <taxon>Leptospira</taxon>
    </lineage>
</organism>
<proteinExistence type="inferred from homology"/>
<dbReference type="PANTHER" id="PTHR43780">
    <property type="entry name" value="1-AMINOCYCLOPROPANE-1-CARBOXYLATE DEAMINASE-RELATED"/>
    <property type="match status" value="1"/>
</dbReference>
<gene>
    <name evidence="4" type="ORF">EHQ31_03310</name>
</gene>
<dbReference type="PANTHER" id="PTHR43780:SF2">
    <property type="entry name" value="1-AMINOCYCLOPROPANE-1-CARBOXYLATE DEAMINASE-RELATED"/>
    <property type="match status" value="1"/>
</dbReference>
<comment type="similarity">
    <text evidence="2">Belongs to the ACC deaminase/D-cysteine desulfhydrase family.</text>
</comment>
<evidence type="ECO:0000256" key="1">
    <source>
        <dbReference type="ARBA" id="ARBA00001933"/>
    </source>
</evidence>
<dbReference type="EMBL" id="RQFO01000004">
    <property type="protein sequence ID" value="TGL05760.1"/>
    <property type="molecule type" value="Genomic_DNA"/>
</dbReference>
<keyword evidence="3" id="KW-0663">Pyridoxal phosphate</keyword>
<dbReference type="InterPro" id="IPR036052">
    <property type="entry name" value="TrpB-like_PALP_sf"/>
</dbReference>
<dbReference type="Gene3D" id="3.40.50.1100">
    <property type="match status" value="2"/>
</dbReference>
<evidence type="ECO:0000256" key="3">
    <source>
        <dbReference type="ARBA" id="ARBA00022898"/>
    </source>
</evidence>
<evidence type="ECO:0000256" key="2">
    <source>
        <dbReference type="ARBA" id="ARBA00008639"/>
    </source>
</evidence>
<comment type="cofactor">
    <cofactor evidence="1">
        <name>pyridoxal 5'-phosphate</name>
        <dbReference type="ChEBI" id="CHEBI:597326"/>
    </cofactor>
</comment>
<evidence type="ECO:0000313" key="5">
    <source>
        <dbReference type="Proteomes" id="UP000297465"/>
    </source>
</evidence>
<evidence type="ECO:0008006" key="6">
    <source>
        <dbReference type="Google" id="ProtNLM"/>
    </source>
</evidence>
<dbReference type="Proteomes" id="UP000297465">
    <property type="component" value="Unassembled WGS sequence"/>
</dbReference>
<reference evidence="5" key="1">
    <citation type="journal article" date="2019" name="PLoS Negl. Trop. Dis.">
        <title>Revisiting the worldwide diversity of Leptospira species in the environment.</title>
        <authorList>
            <person name="Vincent A.T."/>
            <person name="Schiettekatte O."/>
            <person name="Bourhy P."/>
            <person name="Veyrier F.J."/>
            <person name="Picardeau M."/>
        </authorList>
    </citation>
    <scope>NUCLEOTIDE SEQUENCE [LARGE SCALE GENOMIC DNA]</scope>
    <source>
        <strain evidence="5">201800278</strain>
    </source>
</reference>
<dbReference type="SUPFAM" id="SSF53686">
    <property type="entry name" value="Tryptophan synthase beta subunit-like PLP-dependent enzymes"/>
    <property type="match status" value="1"/>
</dbReference>
<sequence>MNLVPSSITGRSQFFPTLPVRISEIPFDAFDFIHKETKFTTEPHSTPSLPTLYFIRDDLLPLGFGTKWRKTQGILQYLQKNQIPKVLLWGSIHGNYLASFSTILRKNGFTVDTIAYTRDPHLRSYNERLVRGHSHTLVCYANRMLAFNDWLAKERSYQGFSLPEFGIHLGQNLGLRSFWQELEKKIFQSQGTTPDKKDPKPLTKQKINAILRMEIGSGATFLSAFDYFYESSISVQGVMVGEKKETWLTKSEDLQKQLGLKTILIPTEQILDIPKETNPSLVQRHLGNTTSKIQTNLSFGKQMKSQKPWIFDFYRNTNILLEPIYSGMTVKPLLREIYEMQITSPNPLPTPLKSLASNKNPNITIKPVPIFYLHQGGQIQHLDLILEKDPK</sequence>
<accession>A0ABY2LU56</accession>
<keyword evidence="5" id="KW-1185">Reference proteome</keyword>
<comment type="caution">
    <text evidence="4">The sequence shown here is derived from an EMBL/GenBank/DDBJ whole genome shotgun (WGS) entry which is preliminary data.</text>
</comment>
<dbReference type="InterPro" id="IPR027278">
    <property type="entry name" value="ACCD_DCysDesulf"/>
</dbReference>
<protein>
    <recommendedName>
        <fullName evidence="6">1-aminocyclopropane-1-carboxylate deaminase</fullName>
    </recommendedName>
</protein>
<name>A0ABY2LU56_9LEPT</name>